<dbReference type="Gene3D" id="1.10.150.390">
    <property type="match status" value="1"/>
</dbReference>
<dbReference type="InterPro" id="IPR007080">
    <property type="entry name" value="RNA_pol_Rpb1_1"/>
</dbReference>
<feature type="binding site" evidence="7">
    <location>
        <position position="815"/>
    </location>
    <ligand>
        <name>Zn(2+)</name>
        <dbReference type="ChEBI" id="CHEBI:29105"/>
        <label>2</label>
    </ligand>
</feature>
<keyword evidence="5 7" id="KW-0804">Transcription</keyword>
<sequence>MAFRREQKVKSNFTQISIGLASPEEILERSSGEVLKPETINYRTYKPERDGLFCERIFGPVKDYECHCGKYKRIRYRGIVCDRCGVEVTEKKVRRERMGHISLVVPVAHIWYFRSLPNKIGYLLGLPTKKLDSIIYYERYVVINAGVKEADGVKYMDFLTEEEYLDILDSLPKGNQQLDDEDPNKFIAKMGAEALHMILSRLDLDDLSYDLRHKANTETSQQRKNEALKRLQVVESFRESKGVNRPEWMVVKVVPVTPPELRPLVPLDGGRFATSDLNDLYRRVIIRNNRLKRLIEIKAPEVILRNEKRMLQESVDSLFDNSRKSNAVKTDANRPLKSLSDSLKGKQGRFRQNLLGKRVDYSARSVIVIGPELRMHECGLPKDMAAELYKPFIIRKLIERGIVKTVKSAKKIVDRKDPVVWDILENVLKGHPVLLNRAPTLHRLGIQAFQPKLIEGKAIQLHPLACAAFNADFDGDQMAVHLPLGNAAILEAQMLMLGSQNILNPANGAPITVPSQDMVLGLYYMTKMRPGARGENLVFYSPEEAKIAYNEKKVELHAKVKVKTVDLNDKGELELMFVETTIGRILFNEVVPKEVGFINELLTKKALRDIIGVVHKRCGTPVTADFLDNIKNLGYKMAFEGGLSFNLEDVIIPEEKATLVESGYQEVEEVLNNYNMGFITNNERYNAIIDIWTHINARLTHILMEQLSSDQQGFNSVYMMLDSGARGSKEQIRQLSGMRGLMAKPQKSGAEGGQIIENPILSNFKEGLSVLEYFISTHGARKGLADTALKTADAGYLTRRLVDVSQDVIITEEDCGTLRGLTATALKNNEEIVASLYERILGRVSVHDVYNPSTGEIIVKSGEEITESEAKLIDSSPIERVEIRSVLTCESKKGVCSKCYGRNLANGRLVHNGEAVGVIAAQSIGEPGTQLTLRTFHVGGTASNITSESSMLARYDGVAEIDELRTVPFTTEEGVEVDVVIGRLAEMRIVDKNTGIALTTQPIPYGAKLHIKNGATIAKGDLVCEWDPWNALIITEKSGTISFENLIEGVTYKEESDEQTGFREKVIIETRDKTKNPSVRIVDGKGEVLRVYNLPVGAHISVDEGESVSQGQILSKIPRAMGRSGDITGGLPRITELFEARNPSNPSVVAEIDGEVTFGKIKRGNREIIVTTKSGEVKKYLVPLSKQILVQENDYVRAGTPLSDGAITPADILAIKGPTAVQEYIVNEVQDVYRLQGVKINDKHFEIIVRQMMRKVDIDDPGDTKFLEKQIVDKIEFMEENDEIFGKMVVVDRGDSQSLRPGQIITARRLRDENSQLKRRDLKLVQAREAVAATSSQVLQGITRAALQTKSFMSAASFQETTKVLNEAAIQGKIDRLEGLKENVICGHLIPAGTGLREYDKLVVGSKEEYDKLVGGKKDSEKVYQ</sequence>
<keyword evidence="7" id="KW-0460">Magnesium</keyword>
<dbReference type="InterPro" id="IPR012754">
    <property type="entry name" value="DNA-dir_RpoC_beta_prime_bact"/>
</dbReference>
<keyword evidence="7" id="KW-0862">Zinc</keyword>
<dbReference type="CDD" id="cd02655">
    <property type="entry name" value="RNAP_beta'_C"/>
    <property type="match status" value="1"/>
</dbReference>
<evidence type="ECO:0000256" key="1">
    <source>
        <dbReference type="ARBA" id="ARBA00022478"/>
    </source>
</evidence>
<comment type="similarity">
    <text evidence="7 8">Belongs to the RNA polymerase beta' chain family.</text>
</comment>
<dbReference type="Gene3D" id="2.40.50.100">
    <property type="match status" value="3"/>
</dbReference>
<feature type="binding site" evidence="7">
    <location>
        <position position="472"/>
    </location>
    <ligand>
        <name>Mg(2+)</name>
        <dbReference type="ChEBI" id="CHEBI:18420"/>
    </ligand>
</feature>
<dbReference type="Proteomes" id="UP000295221">
    <property type="component" value="Unassembled WGS sequence"/>
</dbReference>
<gene>
    <name evidence="7" type="primary">rpoC</name>
    <name evidence="10" type="ORF">EV194_102226</name>
</gene>
<keyword evidence="4 7" id="KW-0479">Metal-binding</keyword>
<dbReference type="Gene3D" id="1.10.274.100">
    <property type="entry name" value="RNA polymerase Rpb1, domain 3"/>
    <property type="match status" value="2"/>
</dbReference>
<comment type="cofactor">
    <cofactor evidence="7">
        <name>Mg(2+)</name>
        <dbReference type="ChEBI" id="CHEBI:18420"/>
    </cofactor>
    <text evidence="7">Binds 1 Mg(2+) ion per subunit.</text>
</comment>
<dbReference type="Gene3D" id="2.40.40.20">
    <property type="match status" value="1"/>
</dbReference>
<evidence type="ECO:0000256" key="2">
    <source>
        <dbReference type="ARBA" id="ARBA00022679"/>
    </source>
</evidence>
<dbReference type="InterPro" id="IPR000722">
    <property type="entry name" value="RNA_pol_asu"/>
</dbReference>
<evidence type="ECO:0000256" key="5">
    <source>
        <dbReference type="ARBA" id="ARBA00023163"/>
    </source>
</evidence>
<dbReference type="Gene3D" id="1.10.40.90">
    <property type="match status" value="1"/>
</dbReference>
<feature type="binding site" evidence="7">
    <location>
        <position position="896"/>
    </location>
    <ligand>
        <name>Zn(2+)</name>
        <dbReference type="ChEBI" id="CHEBI:29105"/>
        <label>2</label>
    </ligand>
</feature>
<dbReference type="HAMAP" id="MF_01322">
    <property type="entry name" value="RNApol_bact_RpoC"/>
    <property type="match status" value="1"/>
</dbReference>
<dbReference type="Pfam" id="PF04983">
    <property type="entry name" value="RNA_pol_Rpb1_3"/>
    <property type="match status" value="1"/>
</dbReference>
<dbReference type="Pfam" id="PF04998">
    <property type="entry name" value="RNA_pol_Rpb1_5"/>
    <property type="match status" value="1"/>
</dbReference>
<dbReference type="InterPro" id="IPR007081">
    <property type="entry name" value="RNA_pol_Rpb1_5"/>
</dbReference>
<keyword evidence="1 7" id="KW-0240">DNA-directed RNA polymerase</keyword>
<dbReference type="PANTHER" id="PTHR19376">
    <property type="entry name" value="DNA-DIRECTED RNA POLYMERASE"/>
    <property type="match status" value="1"/>
</dbReference>
<comment type="catalytic activity">
    <reaction evidence="6 7 8">
        <text>RNA(n) + a ribonucleoside 5'-triphosphate = RNA(n+1) + diphosphate</text>
        <dbReference type="Rhea" id="RHEA:21248"/>
        <dbReference type="Rhea" id="RHEA-COMP:14527"/>
        <dbReference type="Rhea" id="RHEA-COMP:17342"/>
        <dbReference type="ChEBI" id="CHEBI:33019"/>
        <dbReference type="ChEBI" id="CHEBI:61557"/>
        <dbReference type="ChEBI" id="CHEBI:140395"/>
        <dbReference type="EC" id="2.7.7.6"/>
    </reaction>
</comment>
<dbReference type="GO" id="GO:0000428">
    <property type="term" value="C:DNA-directed RNA polymerase complex"/>
    <property type="evidence" value="ECO:0007669"/>
    <property type="project" value="UniProtKB-KW"/>
</dbReference>
<evidence type="ECO:0000256" key="4">
    <source>
        <dbReference type="ARBA" id="ARBA00022723"/>
    </source>
</evidence>
<reference evidence="10 11" key="1">
    <citation type="submission" date="2019-03" db="EMBL/GenBank/DDBJ databases">
        <title>Genomic Encyclopedia of Type Strains, Phase IV (KMG-IV): sequencing the most valuable type-strain genomes for metagenomic binning, comparative biology and taxonomic classification.</title>
        <authorList>
            <person name="Goeker M."/>
        </authorList>
    </citation>
    <scope>NUCLEOTIDE SEQUENCE [LARGE SCALE GENOMIC DNA]</scope>
    <source>
        <strain evidence="10 11">DSM 24179</strain>
    </source>
</reference>
<name>A0A4R2GM42_9BACT</name>
<feature type="binding site" evidence="7">
    <location>
        <position position="474"/>
    </location>
    <ligand>
        <name>Mg(2+)</name>
        <dbReference type="ChEBI" id="CHEBI:18420"/>
    </ligand>
</feature>
<dbReference type="Gene3D" id="1.10.1790.20">
    <property type="match status" value="1"/>
</dbReference>
<organism evidence="10 11">
    <name type="scientific">Natronoflexus pectinivorans</name>
    <dbReference type="NCBI Taxonomy" id="682526"/>
    <lineage>
        <taxon>Bacteria</taxon>
        <taxon>Pseudomonadati</taxon>
        <taxon>Bacteroidota</taxon>
        <taxon>Bacteroidia</taxon>
        <taxon>Marinilabiliales</taxon>
        <taxon>Marinilabiliaceae</taxon>
        <taxon>Natronoflexus</taxon>
    </lineage>
</organism>
<dbReference type="GO" id="GO:0000287">
    <property type="term" value="F:magnesium ion binding"/>
    <property type="evidence" value="ECO:0007669"/>
    <property type="project" value="UniProtKB-UniRule"/>
</dbReference>
<feature type="binding site" evidence="7">
    <location>
        <position position="899"/>
    </location>
    <ligand>
        <name>Zn(2+)</name>
        <dbReference type="ChEBI" id="CHEBI:29105"/>
        <label>2</label>
    </ligand>
</feature>
<evidence type="ECO:0000256" key="6">
    <source>
        <dbReference type="ARBA" id="ARBA00048552"/>
    </source>
</evidence>
<dbReference type="OrthoDB" id="9815296at2"/>
<evidence type="ECO:0000256" key="7">
    <source>
        <dbReference type="HAMAP-Rule" id="MF_01322"/>
    </source>
</evidence>
<dbReference type="Pfam" id="PF00623">
    <property type="entry name" value="RNA_pol_Rpb1_2"/>
    <property type="match status" value="2"/>
</dbReference>
<proteinExistence type="inferred from homology"/>
<dbReference type="GO" id="GO:0003677">
    <property type="term" value="F:DNA binding"/>
    <property type="evidence" value="ECO:0007669"/>
    <property type="project" value="UniProtKB-UniRule"/>
</dbReference>
<dbReference type="InterPro" id="IPR045867">
    <property type="entry name" value="DNA-dir_RpoC_beta_prime"/>
</dbReference>
<keyword evidence="3 7" id="KW-0548">Nucleotidyltransferase</keyword>
<dbReference type="SMART" id="SM00663">
    <property type="entry name" value="RPOLA_N"/>
    <property type="match status" value="1"/>
</dbReference>
<comment type="function">
    <text evidence="7 8">DNA-dependent RNA polymerase catalyzes the transcription of DNA into RNA using the four ribonucleoside triphosphates as substrates.</text>
</comment>
<feature type="binding site" evidence="7">
    <location>
        <position position="81"/>
    </location>
    <ligand>
        <name>Zn(2+)</name>
        <dbReference type="ChEBI" id="CHEBI:29105"/>
        <label>1</label>
    </ligand>
</feature>
<dbReference type="Gene3D" id="4.10.860.120">
    <property type="entry name" value="RNA polymerase II, clamp domain"/>
    <property type="match status" value="1"/>
</dbReference>
<dbReference type="RefSeq" id="WP_132432591.1">
    <property type="nucleotide sequence ID" value="NZ_SLWK01000002.1"/>
</dbReference>
<evidence type="ECO:0000256" key="8">
    <source>
        <dbReference type="RuleBase" id="RU004279"/>
    </source>
</evidence>
<comment type="cofactor">
    <cofactor evidence="7">
        <name>Zn(2+)</name>
        <dbReference type="ChEBI" id="CHEBI:29105"/>
    </cofactor>
    <text evidence="7">Binds 2 Zn(2+) ions per subunit.</text>
</comment>
<feature type="domain" description="RNA polymerase N-terminal" evidence="9">
    <location>
        <begin position="247"/>
        <end position="526"/>
    </location>
</feature>
<dbReference type="InterPro" id="IPR007066">
    <property type="entry name" value="RNA_pol_Rpb1_3"/>
</dbReference>
<dbReference type="Gene3D" id="1.10.132.30">
    <property type="match status" value="1"/>
</dbReference>
<dbReference type="CDD" id="cd01609">
    <property type="entry name" value="RNAP_beta'_N"/>
    <property type="match status" value="1"/>
</dbReference>
<protein>
    <recommendedName>
        <fullName evidence="7">DNA-directed RNA polymerase subunit beta'</fullName>
        <shortName evidence="7">RNAP subunit beta'</shortName>
        <ecNumber evidence="7">2.7.7.6</ecNumber>
    </recommendedName>
    <alternativeName>
        <fullName evidence="7">RNA polymerase subunit beta'</fullName>
    </alternativeName>
    <alternativeName>
        <fullName evidence="7">Transcriptase subunit beta'</fullName>
    </alternativeName>
</protein>
<dbReference type="GO" id="GO:0006351">
    <property type="term" value="P:DNA-templated transcription"/>
    <property type="evidence" value="ECO:0007669"/>
    <property type="project" value="UniProtKB-UniRule"/>
</dbReference>
<dbReference type="EMBL" id="SLWK01000002">
    <property type="protein sequence ID" value="TCO09797.1"/>
    <property type="molecule type" value="Genomic_DNA"/>
</dbReference>
<dbReference type="GO" id="GO:0008270">
    <property type="term" value="F:zinc ion binding"/>
    <property type="evidence" value="ECO:0007669"/>
    <property type="project" value="UniProtKB-UniRule"/>
</dbReference>
<feature type="binding site" evidence="7">
    <location>
        <position position="68"/>
    </location>
    <ligand>
        <name>Zn(2+)</name>
        <dbReference type="ChEBI" id="CHEBI:29105"/>
        <label>1</label>
    </ligand>
</feature>
<dbReference type="SUPFAM" id="SSF64484">
    <property type="entry name" value="beta and beta-prime subunits of DNA dependent RNA-polymerase"/>
    <property type="match status" value="1"/>
</dbReference>
<feature type="binding site" evidence="7">
    <location>
        <position position="84"/>
    </location>
    <ligand>
        <name>Zn(2+)</name>
        <dbReference type="ChEBI" id="CHEBI:29105"/>
        <label>1</label>
    </ligand>
</feature>
<dbReference type="InterPro" id="IPR044893">
    <property type="entry name" value="RNA_pol_Rpb1_clamp_domain"/>
</dbReference>
<evidence type="ECO:0000256" key="3">
    <source>
        <dbReference type="ARBA" id="ARBA00022695"/>
    </source>
</evidence>
<dbReference type="Pfam" id="PF05000">
    <property type="entry name" value="RNA_pol_Rpb1_4"/>
    <property type="match status" value="1"/>
</dbReference>
<evidence type="ECO:0000313" key="11">
    <source>
        <dbReference type="Proteomes" id="UP000295221"/>
    </source>
</evidence>
<feature type="binding site" evidence="7">
    <location>
        <position position="889"/>
    </location>
    <ligand>
        <name>Zn(2+)</name>
        <dbReference type="ChEBI" id="CHEBI:29105"/>
        <label>2</label>
    </ligand>
</feature>
<feature type="binding site" evidence="7">
    <location>
        <position position="66"/>
    </location>
    <ligand>
        <name>Zn(2+)</name>
        <dbReference type="ChEBI" id="CHEBI:29105"/>
        <label>1</label>
    </ligand>
</feature>
<evidence type="ECO:0000313" key="10">
    <source>
        <dbReference type="EMBL" id="TCO09797.1"/>
    </source>
</evidence>
<comment type="subunit">
    <text evidence="7">The RNAP catalytic core consists of 2 alpha, 1 beta, 1 beta' and 1 omega subunit. When a sigma factor is associated with the core the holoenzyme is formed, which can initiate transcription.</text>
</comment>
<dbReference type="GO" id="GO:0003899">
    <property type="term" value="F:DNA-directed RNA polymerase activity"/>
    <property type="evidence" value="ECO:0007669"/>
    <property type="project" value="UniProtKB-UniRule"/>
</dbReference>
<dbReference type="InterPro" id="IPR042102">
    <property type="entry name" value="RNA_pol_Rpb1_3_sf"/>
</dbReference>
<dbReference type="EC" id="2.7.7.6" evidence="7"/>
<keyword evidence="2 7" id="KW-0808">Transferase</keyword>
<accession>A0A4R2GM42</accession>
<dbReference type="Pfam" id="PF04997">
    <property type="entry name" value="RNA_pol_Rpb1_1"/>
    <property type="match status" value="1"/>
</dbReference>
<dbReference type="InterPro" id="IPR007083">
    <property type="entry name" value="RNA_pol_Rpb1_4"/>
</dbReference>
<comment type="caution">
    <text evidence="10">The sequence shown here is derived from an EMBL/GenBank/DDBJ whole genome shotgun (WGS) entry which is preliminary data.</text>
</comment>
<dbReference type="InterPro" id="IPR006592">
    <property type="entry name" value="RNA_pol_N"/>
</dbReference>
<dbReference type="PANTHER" id="PTHR19376:SF54">
    <property type="entry name" value="DNA-DIRECTED RNA POLYMERASE SUBUNIT BETA"/>
    <property type="match status" value="1"/>
</dbReference>
<dbReference type="InterPro" id="IPR038120">
    <property type="entry name" value="Rpb1_funnel_sf"/>
</dbReference>
<evidence type="ECO:0000259" key="9">
    <source>
        <dbReference type="SMART" id="SM00663"/>
    </source>
</evidence>
<keyword evidence="11" id="KW-1185">Reference proteome</keyword>
<dbReference type="NCBIfam" id="TIGR02386">
    <property type="entry name" value="rpoC_TIGR"/>
    <property type="match status" value="1"/>
</dbReference>
<feature type="binding site" evidence="7">
    <location>
        <position position="476"/>
    </location>
    <ligand>
        <name>Mg(2+)</name>
        <dbReference type="ChEBI" id="CHEBI:18420"/>
    </ligand>
</feature>